<keyword evidence="3 7" id="KW-0597">Phosphoprotein</keyword>
<dbReference type="InterPro" id="IPR002545">
    <property type="entry name" value="CheW-lke_dom"/>
</dbReference>
<dbReference type="SUPFAM" id="SSF55874">
    <property type="entry name" value="ATPase domain of HSP90 chaperone/DNA topoisomerase II/histidine kinase"/>
    <property type="match status" value="1"/>
</dbReference>
<comment type="catalytic activity">
    <reaction evidence="1">
        <text>ATP + protein L-histidine = ADP + protein N-phospho-L-histidine.</text>
        <dbReference type="EC" id="2.7.13.3"/>
    </reaction>
</comment>
<dbReference type="Gene3D" id="1.20.120.160">
    <property type="entry name" value="HPT domain"/>
    <property type="match status" value="1"/>
</dbReference>
<dbReference type="InterPro" id="IPR037006">
    <property type="entry name" value="CheA-like_homodim_sf"/>
</dbReference>
<evidence type="ECO:0000259" key="9">
    <source>
        <dbReference type="PROSITE" id="PS50851"/>
    </source>
</evidence>
<dbReference type="EMBL" id="CP138203">
    <property type="protein sequence ID" value="WPC75304.1"/>
    <property type="molecule type" value="Genomic_DNA"/>
</dbReference>
<dbReference type="InterPro" id="IPR004105">
    <property type="entry name" value="CheA-like_dim"/>
</dbReference>
<name>A0ABZ0QFW4_9VIBR</name>
<evidence type="ECO:0000256" key="3">
    <source>
        <dbReference type="ARBA" id="ARBA00022553"/>
    </source>
</evidence>
<dbReference type="SMART" id="SM01231">
    <property type="entry name" value="H-kinase_dim"/>
    <property type="match status" value="1"/>
</dbReference>
<evidence type="ECO:0000256" key="6">
    <source>
        <dbReference type="ARBA" id="ARBA00023012"/>
    </source>
</evidence>
<dbReference type="InterPro" id="IPR051315">
    <property type="entry name" value="Bact_Chemotaxis_CheA"/>
</dbReference>
<accession>A0ABZ0QFW4</accession>
<dbReference type="Pfam" id="PF01584">
    <property type="entry name" value="CheW"/>
    <property type="match status" value="1"/>
</dbReference>
<dbReference type="SUPFAM" id="SSF47384">
    <property type="entry name" value="Homodimeric domain of signal transducing histidine kinase"/>
    <property type="match status" value="1"/>
</dbReference>
<keyword evidence="6" id="KW-0902">Two-component regulatory system</keyword>
<feature type="domain" description="Histidine kinase" evidence="8">
    <location>
        <begin position="378"/>
        <end position="623"/>
    </location>
</feature>
<dbReference type="Gene3D" id="1.10.287.560">
    <property type="entry name" value="Histidine kinase CheA-like, homodimeric domain"/>
    <property type="match status" value="1"/>
</dbReference>
<evidence type="ECO:0000313" key="11">
    <source>
        <dbReference type="EMBL" id="WPC75304.1"/>
    </source>
</evidence>
<dbReference type="InterPro" id="IPR036097">
    <property type="entry name" value="HisK_dim/P_sf"/>
</dbReference>
<dbReference type="CDD" id="cd16916">
    <property type="entry name" value="HATPase_CheA-like"/>
    <property type="match status" value="1"/>
</dbReference>
<dbReference type="EC" id="2.7.13.3" evidence="2"/>
<keyword evidence="5" id="KW-0418">Kinase</keyword>
<evidence type="ECO:0000256" key="5">
    <source>
        <dbReference type="ARBA" id="ARBA00022777"/>
    </source>
</evidence>
<feature type="domain" description="HPt" evidence="10">
    <location>
        <begin position="1"/>
        <end position="98"/>
    </location>
</feature>
<dbReference type="PRINTS" id="PR00344">
    <property type="entry name" value="BCTRLSENSOR"/>
</dbReference>
<dbReference type="SMART" id="SM00260">
    <property type="entry name" value="CheW"/>
    <property type="match status" value="1"/>
</dbReference>
<dbReference type="InterPro" id="IPR004358">
    <property type="entry name" value="Sig_transdc_His_kin-like_C"/>
</dbReference>
<dbReference type="InterPro" id="IPR036061">
    <property type="entry name" value="CheW-like_dom_sf"/>
</dbReference>
<dbReference type="RefSeq" id="WP_261896261.1">
    <property type="nucleotide sequence ID" value="NZ_AP024895.1"/>
</dbReference>
<gene>
    <name evidence="11" type="ORF">R8Z52_10965</name>
</gene>
<dbReference type="PROSITE" id="PS50851">
    <property type="entry name" value="CHEW"/>
    <property type="match status" value="1"/>
</dbReference>
<dbReference type="InterPro" id="IPR036890">
    <property type="entry name" value="HATPase_C_sf"/>
</dbReference>
<dbReference type="InterPro" id="IPR008207">
    <property type="entry name" value="Sig_transdc_His_kin_Hpt_dom"/>
</dbReference>
<dbReference type="CDD" id="cd00088">
    <property type="entry name" value="HPT"/>
    <property type="match status" value="1"/>
</dbReference>
<dbReference type="SMART" id="SM00387">
    <property type="entry name" value="HATPase_c"/>
    <property type="match status" value="1"/>
</dbReference>
<organism evidence="11 12">
    <name type="scientific">Vibrio porteresiae DSM 19223</name>
    <dbReference type="NCBI Taxonomy" id="1123496"/>
    <lineage>
        <taxon>Bacteria</taxon>
        <taxon>Pseudomonadati</taxon>
        <taxon>Pseudomonadota</taxon>
        <taxon>Gammaproteobacteria</taxon>
        <taxon>Vibrionales</taxon>
        <taxon>Vibrionaceae</taxon>
        <taxon>Vibrio</taxon>
    </lineage>
</organism>
<dbReference type="Gene3D" id="2.30.30.40">
    <property type="entry name" value="SH3 Domains"/>
    <property type="match status" value="1"/>
</dbReference>
<dbReference type="Gene3D" id="3.30.565.10">
    <property type="entry name" value="Histidine kinase-like ATPase, C-terminal domain"/>
    <property type="match status" value="1"/>
</dbReference>
<dbReference type="InterPro" id="IPR005467">
    <property type="entry name" value="His_kinase_dom"/>
</dbReference>
<evidence type="ECO:0000256" key="7">
    <source>
        <dbReference type="PROSITE-ProRule" id="PRU00110"/>
    </source>
</evidence>
<reference evidence="11 12" key="1">
    <citation type="submission" date="2023-11" db="EMBL/GenBank/DDBJ databases">
        <title>Plant-associative lifestyle of Vibrio porteresiae and its evolutionary dynamics.</title>
        <authorList>
            <person name="Rameshkumar N."/>
            <person name="Kirti K."/>
        </authorList>
    </citation>
    <scope>NUCLEOTIDE SEQUENCE [LARGE SCALE GENOMIC DNA]</scope>
    <source>
        <strain evidence="11 12">MSSRF30</strain>
    </source>
</reference>
<feature type="modified residue" description="Phosphohistidine" evidence="7">
    <location>
        <position position="40"/>
    </location>
</feature>
<dbReference type="Pfam" id="PF01627">
    <property type="entry name" value="Hpt"/>
    <property type="match status" value="1"/>
</dbReference>
<sequence length="759" mass="85237">MHNFINESRELLEQATKTFLDLENSPGDATIINELFRGIHTVKGASGVIEGIEPFTQLTHKMEDLLQKIRDGKMSLDGALIDLFLGGCDQLMLWIDELESQEKLDASASQISQTMIAQFQQVNSANVPTPVDTAPEATDEDAVTTVAINWLAEQLGREQLTDIDDVEQYSDALLIVYQPDRQCFFSGDDPLAWMKSVPQVVWKKVVLTPDTEPFDIYQSQLTFYVLTQCDATTIAAQLEPIESQYKLYRFAQDLVADEPVDQRIDYVKQIVAHQIRLLETEQSSPEIRIGTIRSVIRVYRSLACQIIDRPEPVDETMPPEQIITLLQRIIQSFDDKRAVIETEQIEPIIPATTSVNDQIEKVKKKQIKTLKVDQEKVDLLMDLVGELIVAKNSMQYLAYRAENEFGVRKLAQDIKSEQTVISRLAEDLQSVVMQVRMVPLATVFQRYPRLIRDISKKLGKQVDLIIEGEETEADKSIVEDLSEPLVHLIRNSLDHGIEMPQDRVRNGKNPTGKITLSAYTHDDSVIIKISDDGKGIDEQKVRAKALERQLVDASKLERMSQQEVINLIFEPGFSTADQVSDLSGRGVGMDAVRSAIERNGGTLTLSSEASKGSEVTMVLPLSMTISRVMMFELAEQSFAIPIETVIQTLKIDRSKDIRRVKNFDTFILRGETVPVLYLKDVFHMGEPNNKPDIQPVLVVRVGDDILGLAVDKLQEGQDVIIKPLEGALAPFSIYRGAAIMGDGRVLLVLDTEEVIRHAR</sequence>
<keyword evidence="4 11" id="KW-0808">Transferase</keyword>
<dbReference type="InterPro" id="IPR036641">
    <property type="entry name" value="HPT_dom_sf"/>
</dbReference>
<dbReference type="PANTHER" id="PTHR43395">
    <property type="entry name" value="SENSOR HISTIDINE KINASE CHEA"/>
    <property type="match status" value="1"/>
</dbReference>
<dbReference type="Pfam" id="PF02895">
    <property type="entry name" value="H-kinase_dim"/>
    <property type="match status" value="1"/>
</dbReference>
<evidence type="ECO:0000256" key="1">
    <source>
        <dbReference type="ARBA" id="ARBA00000085"/>
    </source>
</evidence>
<dbReference type="SUPFAM" id="SSF47226">
    <property type="entry name" value="Histidine-containing phosphotransfer domain, HPT domain"/>
    <property type="match status" value="1"/>
</dbReference>
<evidence type="ECO:0000256" key="2">
    <source>
        <dbReference type="ARBA" id="ARBA00012438"/>
    </source>
</evidence>
<protein>
    <recommendedName>
        <fullName evidence="2">histidine kinase</fullName>
        <ecNumber evidence="2">2.7.13.3</ecNumber>
    </recommendedName>
</protein>
<dbReference type="Proteomes" id="UP001304071">
    <property type="component" value="Chromosome 1"/>
</dbReference>
<dbReference type="SUPFAM" id="SSF50341">
    <property type="entry name" value="CheW-like"/>
    <property type="match status" value="1"/>
</dbReference>
<evidence type="ECO:0000259" key="8">
    <source>
        <dbReference type="PROSITE" id="PS50109"/>
    </source>
</evidence>
<dbReference type="PANTHER" id="PTHR43395:SF1">
    <property type="entry name" value="CHEMOTAXIS PROTEIN CHEA"/>
    <property type="match status" value="1"/>
</dbReference>
<dbReference type="InterPro" id="IPR003594">
    <property type="entry name" value="HATPase_dom"/>
</dbReference>
<dbReference type="SMART" id="SM00073">
    <property type="entry name" value="HPT"/>
    <property type="match status" value="1"/>
</dbReference>
<dbReference type="Pfam" id="PF02518">
    <property type="entry name" value="HATPase_c"/>
    <property type="match status" value="1"/>
</dbReference>
<dbReference type="PROSITE" id="PS50894">
    <property type="entry name" value="HPT"/>
    <property type="match status" value="1"/>
</dbReference>
<evidence type="ECO:0000256" key="4">
    <source>
        <dbReference type="ARBA" id="ARBA00022679"/>
    </source>
</evidence>
<proteinExistence type="predicted"/>
<feature type="domain" description="CheW-like" evidence="9">
    <location>
        <begin position="625"/>
        <end position="759"/>
    </location>
</feature>
<evidence type="ECO:0000259" key="10">
    <source>
        <dbReference type="PROSITE" id="PS50894"/>
    </source>
</evidence>
<evidence type="ECO:0000313" key="12">
    <source>
        <dbReference type="Proteomes" id="UP001304071"/>
    </source>
</evidence>
<keyword evidence="12" id="KW-1185">Reference proteome</keyword>
<dbReference type="PROSITE" id="PS50109">
    <property type="entry name" value="HIS_KIN"/>
    <property type="match status" value="1"/>
</dbReference>
<dbReference type="GO" id="GO:0004673">
    <property type="term" value="F:protein histidine kinase activity"/>
    <property type="evidence" value="ECO:0007669"/>
    <property type="project" value="UniProtKB-EC"/>
</dbReference>